<keyword evidence="1" id="KW-1133">Transmembrane helix</keyword>
<dbReference type="Proteomes" id="UP000025227">
    <property type="component" value="Unplaced"/>
</dbReference>
<dbReference type="OrthoDB" id="5803677at2759"/>
<accession>A0A7I4Y1H8</accession>
<dbReference type="AlphaFoldDB" id="A0A7I4Y1H8"/>
<keyword evidence="1" id="KW-0472">Membrane</keyword>
<protein>
    <submittedName>
        <fullName evidence="3">MARVEL domain-containing protein</fullName>
    </submittedName>
</protein>
<evidence type="ECO:0000256" key="1">
    <source>
        <dbReference type="SAM" id="Phobius"/>
    </source>
</evidence>
<evidence type="ECO:0000313" key="3">
    <source>
        <dbReference type="WBParaSite" id="HCON_00036070-00001"/>
    </source>
</evidence>
<sequence length="171" mass="19578">QIRHCLMAVPYRGIYNAFPCPPPTIRPMQTGEQVTLIFAIFTAIITLVIVIYYKFCKPNPYTRLIATGERVCSYSSLWICCHLKDYSVGFCSTYIAPMTSLPQFQTGEIITFYMLGFTFLMTVSVVVYYKYVAQNVSGRSIGGLTCRSSGRSQKSTRCEEFMDRFVRRRKS</sequence>
<name>A0A7I4Y1H8_HAECO</name>
<feature type="transmembrane region" description="Helical" evidence="1">
    <location>
        <begin position="34"/>
        <end position="53"/>
    </location>
</feature>
<organism evidence="2 3">
    <name type="scientific">Haemonchus contortus</name>
    <name type="common">Barber pole worm</name>
    <dbReference type="NCBI Taxonomy" id="6289"/>
    <lineage>
        <taxon>Eukaryota</taxon>
        <taxon>Metazoa</taxon>
        <taxon>Ecdysozoa</taxon>
        <taxon>Nematoda</taxon>
        <taxon>Chromadorea</taxon>
        <taxon>Rhabditida</taxon>
        <taxon>Rhabditina</taxon>
        <taxon>Rhabditomorpha</taxon>
        <taxon>Strongyloidea</taxon>
        <taxon>Trichostrongylidae</taxon>
        <taxon>Haemonchus</taxon>
    </lineage>
</organism>
<proteinExistence type="predicted"/>
<keyword evidence="2" id="KW-1185">Reference proteome</keyword>
<reference evidence="3" key="1">
    <citation type="submission" date="2020-12" db="UniProtKB">
        <authorList>
            <consortium name="WormBaseParasite"/>
        </authorList>
    </citation>
    <scope>IDENTIFICATION</scope>
    <source>
        <strain evidence="3">MHco3</strain>
    </source>
</reference>
<feature type="transmembrane region" description="Helical" evidence="1">
    <location>
        <begin position="110"/>
        <end position="129"/>
    </location>
</feature>
<keyword evidence="1" id="KW-0812">Transmembrane</keyword>
<evidence type="ECO:0000313" key="2">
    <source>
        <dbReference type="Proteomes" id="UP000025227"/>
    </source>
</evidence>
<dbReference type="WBParaSite" id="HCON_00036070-00001">
    <property type="protein sequence ID" value="HCON_00036070-00001"/>
    <property type="gene ID" value="HCON_00036070"/>
</dbReference>